<reference evidence="2" key="1">
    <citation type="submission" date="2020-11" db="EMBL/GenBank/DDBJ databases">
        <authorList>
            <person name="Tran Van P."/>
        </authorList>
    </citation>
    <scope>NUCLEOTIDE SEQUENCE</scope>
</reference>
<dbReference type="Gene3D" id="3.50.50.60">
    <property type="entry name" value="FAD/NAD(P)-binding domain"/>
    <property type="match status" value="1"/>
</dbReference>
<dbReference type="EMBL" id="OD007660">
    <property type="protein sequence ID" value="CAD7414213.1"/>
    <property type="molecule type" value="Genomic_DNA"/>
</dbReference>
<dbReference type="GO" id="GO:0050661">
    <property type="term" value="F:NADP binding"/>
    <property type="evidence" value="ECO:0007669"/>
    <property type="project" value="TreeGrafter"/>
</dbReference>
<protein>
    <submittedName>
        <fullName evidence="2">Uncharacterized protein</fullName>
    </submittedName>
</protein>
<proteinExistence type="predicted"/>
<evidence type="ECO:0000256" key="1">
    <source>
        <dbReference type="ARBA" id="ARBA00023002"/>
    </source>
</evidence>
<name>A0A7R9HAU3_TIMPO</name>
<dbReference type="GO" id="GO:0005829">
    <property type="term" value="C:cytosol"/>
    <property type="evidence" value="ECO:0007669"/>
    <property type="project" value="TreeGrafter"/>
</dbReference>
<dbReference type="GO" id="GO:0002058">
    <property type="term" value="F:uracil binding"/>
    <property type="evidence" value="ECO:0007669"/>
    <property type="project" value="TreeGrafter"/>
</dbReference>
<dbReference type="PANTHER" id="PTHR43073">
    <property type="entry name" value="DIHYDROPYRIMIDINE DEHYDROGENASE [NADP(+)]"/>
    <property type="match status" value="1"/>
</dbReference>
<dbReference type="GO" id="GO:0006210">
    <property type="term" value="P:thymine catabolic process"/>
    <property type="evidence" value="ECO:0007669"/>
    <property type="project" value="TreeGrafter"/>
</dbReference>
<dbReference type="GO" id="GO:0017113">
    <property type="term" value="F:dihydropyrimidine dehydrogenase (NADP+) activity"/>
    <property type="evidence" value="ECO:0007669"/>
    <property type="project" value="TreeGrafter"/>
</dbReference>
<evidence type="ECO:0000313" key="2">
    <source>
        <dbReference type="EMBL" id="CAD7414213.1"/>
    </source>
</evidence>
<sequence length="222" mass="24035">MKSPAHCYSLVPPFAAIQVQYIGLEPNKTAERRRHLDNSEKRMTKSLTWPEEATIFLCFSPFSGLTLGGACQTLRQSIGLFGVSRSVLLPCVAARIGGSFANKVACASHAIPLVAAVKCLLTHLPQAFSLVANSAAGRPMCCGPHNSSEIPQYRLPYEVVDFEVELVKDLGVKIVKGRALSKNDLTIQGEVEGWESGDDPVCEDESGLRTDLVWQGSKVAAY</sequence>
<dbReference type="GO" id="GO:0006212">
    <property type="term" value="P:uracil catabolic process"/>
    <property type="evidence" value="ECO:0007669"/>
    <property type="project" value="TreeGrafter"/>
</dbReference>
<dbReference type="AlphaFoldDB" id="A0A7R9HAU3"/>
<gene>
    <name evidence="2" type="ORF">TPSB3V08_LOCUS9527</name>
</gene>
<dbReference type="PANTHER" id="PTHR43073:SF2">
    <property type="entry name" value="DIHYDROPYRIMIDINE DEHYDROGENASE [NADP(+)]"/>
    <property type="match status" value="1"/>
</dbReference>
<accession>A0A7R9HAU3</accession>
<keyword evidence="1" id="KW-0560">Oxidoreductase</keyword>
<organism evidence="2">
    <name type="scientific">Timema poppense</name>
    <name type="common">Walking stick</name>
    <dbReference type="NCBI Taxonomy" id="170557"/>
    <lineage>
        <taxon>Eukaryota</taxon>
        <taxon>Metazoa</taxon>
        <taxon>Ecdysozoa</taxon>
        <taxon>Arthropoda</taxon>
        <taxon>Hexapoda</taxon>
        <taxon>Insecta</taxon>
        <taxon>Pterygota</taxon>
        <taxon>Neoptera</taxon>
        <taxon>Polyneoptera</taxon>
        <taxon>Phasmatodea</taxon>
        <taxon>Timematodea</taxon>
        <taxon>Timematoidea</taxon>
        <taxon>Timematidae</taxon>
        <taxon>Timema</taxon>
    </lineage>
</organism>
<dbReference type="InterPro" id="IPR036188">
    <property type="entry name" value="FAD/NAD-bd_sf"/>
</dbReference>